<dbReference type="OrthoDB" id="5904886at2759"/>
<gene>
    <name evidence="1" type="ORF">X798_02148</name>
</gene>
<dbReference type="Proteomes" id="UP000242913">
    <property type="component" value="Unassembled WGS sequence"/>
</dbReference>
<name>A0A238C0S9_9BILA</name>
<protein>
    <submittedName>
        <fullName evidence="1">Uncharacterized protein</fullName>
    </submittedName>
</protein>
<organism evidence="1 2">
    <name type="scientific">Onchocerca flexuosa</name>
    <dbReference type="NCBI Taxonomy" id="387005"/>
    <lineage>
        <taxon>Eukaryota</taxon>
        <taxon>Metazoa</taxon>
        <taxon>Ecdysozoa</taxon>
        <taxon>Nematoda</taxon>
        <taxon>Chromadorea</taxon>
        <taxon>Rhabditida</taxon>
        <taxon>Spirurina</taxon>
        <taxon>Spiruromorpha</taxon>
        <taxon>Filarioidea</taxon>
        <taxon>Onchocercidae</taxon>
        <taxon>Onchocerca</taxon>
    </lineage>
</organism>
<reference evidence="1 2" key="1">
    <citation type="submission" date="2015-12" db="EMBL/GenBank/DDBJ databases">
        <title>Draft genome of the nematode, Onchocerca flexuosa.</title>
        <authorList>
            <person name="Mitreva M."/>
        </authorList>
    </citation>
    <scope>NUCLEOTIDE SEQUENCE [LARGE SCALE GENOMIC DNA]</scope>
    <source>
        <strain evidence="1">Red Deer</strain>
    </source>
</reference>
<evidence type="ECO:0000313" key="1">
    <source>
        <dbReference type="EMBL" id="OZC10726.1"/>
    </source>
</evidence>
<dbReference type="AlphaFoldDB" id="A0A238C0S9"/>
<accession>A0A238C0S9</accession>
<sequence>MPGIKSPNATLYGRNQIATQKSAIKITTNLLRNKCSIIAPSLLSYQCVIWGVCISYICSLLEENYMINLKAKIRKLLSEINEIESPNLTFQPKDLKQQYEIKMRIAKEKTKTLSSMLKWLDLIQRTTTAPTKKEEKKQCAEMSAIEKVS</sequence>
<keyword evidence="2" id="KW-1185">Reference proteome</keyword>
<proteinExistence type="predicted"/>
<dbReference type="EMBL" id="KZ269984">
    <property type="protein sequence ID" value="OZC10726.1"/>
    <property type="molecule type" value="Genomic_DNA"/>
</dbReference>
<evidence type="ECO:0000313" key="2">
    <source>
        <dbReference type="Proteomes" id="UP000242913"/>
    </source>
</evidence>